<dbReference type="Proteomes" id="UP001634394">
    <property type="component" value="Unassembled WGS sequence"/>
</dbReference>
<protein>
    <recommendedName>
        <fullName evidence="4">Sec1 family domain-containing protein 1</fullName>
    </recommendedName>
</protein>
<evidence type="ECO:0000313" key="3">
    <source>
        <dbReference type="Proteomes" id="UP001634394"/>
    </source>
</evidence>
<dbReference type="InterPro" id="IPR001619">
    <property type="entry name" value="Sec1-like"/>
</dbReference>
<dbReference type="AlphaFoldDB" id="A0ABD3U0P3"/>
<sequence>MTTLATQASKMAISIREKQIAALKRMLNFNVTVTKSSSVEPQWKILVYDRFGQDIISPLLTVRELRDMGVTLHLGLHSPREPIPDVPAIYFVMPTDENIQRICQDLENQLYENYYFNFISAISRQKLEDVASAAIRCNSVTQVSKIYDQYLNFISLEDDLFILKSQGRSYYDINKGDVKDAEMEQVMDGIVDSMFSVFVTLGNVPIIRCPPGNAAQMVAEKLDKKLRENLRDARSSFFTPDGVQAAQLSFQRPLLVLLDRNLDLATMMHHTWTYQALAHDVLNLKLNRVEIEESTEVKSPGGGSWPKKKKKTYDLNPTDTFWQAQKGNPFPTVAEAVQEELDAYRAKEDEVKNLKAAMGLEGEDDSTISMLSDNTAKLTSAVSSLPELLEKKRLIDMHTNIATALLEFIKVRKLDVYFETEEKLMSKSLLDNLMEIISDPEAGTPEDKVRLFIIALITGPNMTDAQIDQYCVALQGSNCDITPVQYIRRWKAYTKIAATPSQYGGGGTKTVGMFTKLMSQGSQFFMAGVKNLVIKRHKLPATRIVDALMEMKAMQDTDDFLYFDPKLLRADPNTIPRNKSPFQDAYVFIVGGGNYIEYQNLVDYAKERSSSNPRRIVYGSTELCNATHFLKELTDLGKGNDV</sequence>
<proteinExistence type="inferred from homology"/>
<dbReference type="Pfam" id="PF00995">
    <property type="entry name" value="Sec1"/>
    <property type="match status" value="1"/>
</dbReference>
<dbReference type="PIRSF" id="PIRSF005715">
    <property type="entry name" value="VPS45_Sec1"/>
    <property type="match status" value="1"/>
</dbReference>
<organism evidence="2 3">
    <name type="scientific">Sinanodonta woodiana</name>
    <name type="common">Chinese pond mussel</name>
    <name type="synonym">Anodonta woodiana</name>
    <dbReference type="NCBI Taxonomy" id="1069815"/>
    <lineage>
        <taxon>Eukaryota</taxon>
        <taxon>Metazoa</taxon>
        <taxon>Spiralia</taxon>
        <taxon>Lophotrochozoa</taxon>
        <taxon>Mollusca</taxon>
        <taxon>Bivalvia</taxon>
        <taxon>Autobranchia</taxon>
        <taxon>Heteroconchia</taxon>
        <taxon>Palaeoheterodonta</taxon>
        <taxon>Unionida</taxon>
        <taxon>Unionoidea</taxon>
        <taxon>Unionidae</taxon>
        <taxon>Unioninae</taxon>
        <taxon>Sinanodonta</taxon>
    </lineage>
</organism>
<dbReference type="EMBL" id="JBJQND010000017">
    <property type="protein sequence ID" value="KAL3841987.1"/>
    <property type="molecule type" value="Genomic_DNA"/>
</dbReference>
<gene>
    <name evidence="2" type="ORF">ACJMK2_020063</name>
</gene>
<reference evidence="2 3" key="1">
    <citation type="submission" date="2024-11" db="EMBL/GenBank/DDBJ databases">
        <title>Chromosome-level genome assembly of the freshwater bivalve Anodonta woodiana.</title>
        <authorList>
            <person name="Chen X."/>
        </authorList>
    </citation>
    <scope>NUCLEOTIDE SEQUENCE [LARGE SCALE GENOMIC DNA]</scope>
    <source>
        <strain evidence="2">MN2024</strain>
        <tissue evidence="2">Gills</tissue>
    </source>
</reference>
<dbReference type="Gene3D" id="1.25.40.60">
    <property type="match status" value="1"/>
</dbReference>
<evidence type="ECO:0000256" key="1">
    <source>
        <dbReference type="ARBA" id="ARBA00009884"/>
    </source>
</evidence>
<dbReference type="InterPro" id="IPR027482">
    <property type="entry name" value="Sec1-like_dom2"/>
</dbReference>
<dbReference type="InterPro" id="IPR043127">
    <property type="entry name" value="Sec-1-like_dom3a"/>
</dbReference>
<comment type="similarity">
    <text evidence="1">Belongs to the STXBP/unc-18/SEC1 family.</text>
</comment>
<comment type="caution">
    <text evidence="2">The sequence shown here is derived from an EMBL/GenBank/DDBJ whole genome shotgun (WGS) entry which is preliminary data.</text>
</comment>
<dbReference type="PANTHER" id="PTHR11679">
    <property type="entry name" value="VESICLE PROTEIN SORTING-ASSOCIATED"/>
    <property type="match status" value="1"/>
</dbReference>
<name>A0ABD3U0P3_SINWO</name>
<dbReference type="Gene3D" id="3.40.50.1910">
    <property type="match status" value="1"/>
</dbReference>
<dbReference type="Gene3D" id="3.40.50.2060">
    <property type="match status" value="1"/>
</dbReference>
<evidence type="ECO:0008006" key="4">
    <source>
        <dbReference type="Google" id="ProtNLM"/>
    </source>
</evidence>
<keyword evidence="3" id="KW-1185">Reference proteome</keyword>
<dbReference type="SUPFAM" id="SSF56815">
    <property type="entry name" value="Sec1/munc18-like (SM) proteins"/>
    <property type="match status" value="1"/>
</dbReference>
<dbReference type="FunFam" id="3.40.50.2060:FF:000002">
    <property type="entry name" value="sec1 family domain-containing protein 1"/>
    <property type="match status" value="1"/>
</dbReference>
<evidence type="ECO:0000313" key="2">
    <source>
        <dbReference type="EMBL" id="KAL3841987.1"/>
    </source>
</evidence>
<dbReference type="InterPro" id="IPR043154">
    <property type="entry name" value="Sec-1-like_dom1"/>
</dbReference>
<dbReference type="Gene3D" id="3.90.830.10">
    <property type="entry name" value="Syntaxin Binding Protein 1, Chain A, domain 2"/>
    <property type="match status" value="1"/>
</dbReference>
<accession>A0ABD3U0P3</accession>
<dbReference type="InterPro" id="IPR036045">
    <property type="entry name" value="Sec1-like_sf"/>
</dbReference>